<dbReference type="EMBL" id="ANIZ01003379">
    <property type="protein sequence ID" value="ETI33816.1"/>
    <property type="molecule type" value="Genomic_DNA"/>
</dbReference>
<protein>
    <submittedName>
        <fullName evidence="1">Uncharacterized protein</fullName>
    </submittedName>
</protein>
<evidence type="ECO:0000313" key="1">
    <source>
        <dbReference type="EMBL" id="ETI33816.1"/>
    </source>
</evidence>
<name>V9E4C2_PHYNI</name>
<comment type="caution">
    <text evidence="1">The sequence shown here is derived from an EMBL/GenBank/DDBJ whole genome shotgun (WGS) entry which is preliminary data.</text>
</comment>
<evidence type="ECO:0000313" key="2">
    <source>
        <dbReference type="Proteomes" id="UP000018721"/>
    </source>
</evidence>
<reference evidence="1 2" key="1">
    <citation type="submission" date="2013-11" db="EMBL/GenBank/DDBJ databases">
        <title>The Genome Sequence of Phytophthora parasitica P1569.</title>
        <authorList>
            <consortium name="The Broad Institute Genomics Platform"/>
            <person name="Russ C."/>
            <person name="Tyler B."/>
            <person name="Panabieres F."/>
            <person name="Shan W."/>
            <person name="Tripathy S."/>
            <person name="Grunwald N."/>
            <person name="Machado M."/>
            <person name="Johnson C.S."/>
            <person name="Arredondo F."/>
            <person name="Hong C."/>
            <person name="Coffey M."/>
            <person name="Young S.K."/>
            <person name="Zeng Q."/>
            <person name="Gargeya S."/>
            <person name="Fitzgerald M."/>
            <person name="Abouelleil A."/>
            <person name="Alvarado L."/>
            <person name="Chapman S.B."/>
            <person name="Gainer-Dewar J."/>
            <person name="Goldberg J."/>
            <person name="Griggs A."/>
            <person name="Gujja S."/>
            <person name="Hansen M."/>
            <person name="Howarth C."/>
            <person name="Imamovic A."/>
            <person name="Ireland A."/>
            <person name="Larimer J."/>
            <person name="McCowan C."/>
            <person name="Murphy C."/>
            <person name="Pearson M."/>
            <person name="Poon T.W."/>
            <person name="Priest M."/>
            <person name="Roberts A."/>
            <person name="Saif S."/>
            <person name="Shea T."/>
            <person name="Sykes S."/>
            <person name="Wortman J."/>
            <person name="Nusbaum C."/>
            <person name="Birren B."/>
        </authorList>
    </citation>
    <scope>NUCLEOTIDE SEQUENCE [LARGE SCALE GENOMIC DNA]</scope>
    <source>
        <strain evidence="1 2">P1569</strain>
    </source>
</reference>
<proteinExistence type="predicted"/>
<dbReference type="HOGENOM" id="CLU_2763407_0_0_1"/>
<keyword evidence="2" id="KW-1185">Reference proteome</keyword>
<sequence length="70" mass="7875">MDQVPRYFETEPKSTITTRGSREVLLRKGGSSHKRFTATFAITGEEEFLKPHLLFPKPKKQAEVPVGCLG</sequence>
<dbReference type="AlphaFoldDB" id="V9E4C2"/>
<organism evidence="1 2">
    <name type="scientific">Phytophthora nicotianae P1569</name>
    <dbReference type="NCBI Taxonomy" id="1317065"/>
    <lineage>
        <taxon>Eukaryota</taxon>
        <taxon>Sar</taxon>
        <taxon>Stramenopiles</taxon>
        <taxon>Oomycota</taxon>
        <taxon>Peronosporomycetes</taxon>
        <taxon>Peronosporales</taxon>
        <taxon>Peronosporaceae</taxon>
        <taxon>Phytophthora</taxon>
    </lineage>
</organism>
<gene>
    <name evidence="1" type="ORF">F443_19567</name>
</gene>
<accession>V9E4C2</accession>
<dbReference type="Proteomes" id="UP000018721">
    <property type="component" value="Unassembled WGS sequence"/>
</dbReference>
<dbReference type="OrthoDB" id="117511at2759"/>